<evidence type="ECO:0000313" key="2">
    <source>
        <dbReference type="EMBL" id="QOC55743.1"/>
    </source>
</evidence>
<organism evidence="2 3">
    <name type="scientific">Gordonia phage Archimedes</name>
    <dbReference type="NCBI Taxonomy" id="2759389"/>
    <lineage>
        <taxon>Viruses</taxon>
        <taxon>Duplodnaviria</taxon>
        <taxon>Heunggongvirae</taxon>
        <taxon>Uroviricota</taxon>
        <taxon>Caudoviricetes</taxon>
        <taxon>Archimedesvirus</taxon>
        <taxon>Archimedesvirus archimedes</taxon>
    </lineage>
</organism>
<dbReference type="InterPro" id="IPR029058">
    <property type="entry name" value="AB_hydrolase_fold"/>
</dbReference>
<gene>
    <name evidence="2" type="primary">43</name>
    <name evidence="2" type="ORF">SEA_ARCHIMEDES_43</name>
</gene>
<accession>A0A7L7SH31</accession>
<dbReference type="EMBL" id="MT771339">
    <property type="protein sequence ID" value="QOC55743.1"/>
    <property type="molecule type" value="Genomic_DNA"/>
</dbReference>
<dbReference type="InterPro" id="IPR000675">
    <property type="entry name" value="Cutinase/axe"/>
</dbReference>
<keyword evidence="3" id="KW-1185">Reference proteome</keyword>
<dbReference type="GO" id="GO:0016787">
    <property type="term" value="F:hydrolase activity"/>
    <property type="evidence" value="ECO:0007669"/>
    <property type="project" value="UniProtKB-KW"/>
</dbReference>
<protein>
    <submittedName>
        <fullName evidence="2">Lysin B</fullName>
    </submittedName>
</protein>
<reference evidence="2 3" key="1">
    <citation type="submission" date="2020-07" db="EMBL/GenBank/DDBJ databases">
        <authorList>
            <person name="Buterbaugh K.M."/>
            <person name="Dean A.J."/>
            <person name="Durmis N.D."/>
            <person name="Gonzalez I.M."/>
            <person name="Kowalski E.M."/>
            <person name="Mundorff O.G."/>
            <person name="Vimal D."/>
            <person name="Chamarti P.R."/>
            <person name="Xu J."/>
            <person name="Butela K.A."/>
            <person name="Garlena R.A."/>
            <person name="Russell D.A."/>
            <person name="Pope W.H."/>
            <person name="Jacobs-Sera D."/>
            <person name="Hatfull G.F."/>
        </authorList>
    </citation>
    <scope>NUCLEOTIDE SEQUENCE [LARGE SCALE GENOMIC DNA]</scope>
</reference>
<dbReference type="KEGG" id="vg:63742971"/>
<proteinExistence type="predicted"/>
<name>A0A7L7SH31_9CAUD</name>
<dbReference type="GeneID" id="63742971"/>
<keyword evidence="1" id="KW-0378">Hydrolase</keyword>
<dbReference type="SMART" id="SM01110">
    <property type="entry name" value="Cutinase"/>
    <property type="match status" value="1"/>
</dbReference>
<dbReference type="SUPFAM" id="SSF53474">
    <property type="entry name" value="alpha/beta-Hydrolases"/>
    <property type="match status" value="1"/>
</dbReference>
<dbReference type="Proteomes" id="UP000516653">
    <property type="component" value="Segment"/>
</dbReference>
<dbReference type="RefSeq" id="YP_010049652.1">
    <property type="nucleotide sequence ID" value="NC_054392.1"/>
</dbReference>
<evidence type="ECO:0000256" key="1">
    <source>
        <dbReference type="ARBA" id="ARBA00022801"/>
    </source>
</evidence>
<sequence>MIRVVAVRGTGEAPGSSENMLANVYRKLPYGLDHDLGYPATISFANAQHSLFGISGDRSVFMGVELLRDLIRRSPDDEFVLLGYSLGAIVVSKFIESADPAWLRQIRVVGNIANPLRLRGSGVGRPASTGFGLAGQRKVHPAEPPVIEIANPADFITNAAPNSLFRPFVEEILAFSVRDPGPAAAKFFGDTILGNNQIPIESLWDGRLDQAVADGRGYLTTAHTLDYGAPNWEYLGRRISGTDLLATLIRERL</sequence>
<dbReference type="Gene3D" id="3.40.50.1820">
    <property type="entry name" value="alpha/beta hydrolase"/>
    <property type="match status" value="1"/>
</dbReference>
<evidence type="ECO:0000313" key="3">
    <source>
        <dbReference type="Proteomes" id="UP000516653"/>
    </source>
</evidence>